<name>A0ABZ2JUE3_9BACT</name>
<keyword evidence="6" id="KW-1185">Reference proteome</keyword>
<feature type="domain" description="SHSP" evidence="4">
    <location>
        <begin position="30"/>
        <end position="140"/>
    </location>
</feature>
<dbReference type="PANTHER" id="PTHR11527">
    <property type="entry name" value="HEAT-SHOCK PROTEIN 20 FAMILY MEMBER"/>
    <property type="match status" value="1"/>
</dbReference>
<organism evidence="5 6">
    <name type="scientific">Pendulispora brunnea</name>
    <dbReference type="NCBI Taxonomy" id="2905690"/>
    <lineage>
        <taxon>Bacteria</taxon>
        <taxon>Pseudomonadati</taxon>
        <taxon>Myxococcota</taxon>
        <taxon>Myxococcia</taxon>
        <taxon>Myxococcales</taxon>
        <taxon>Sorangiineae</taxon>
        <taxon>Pendulisporaceae</taxon>
        <taxon>Pendulispora</taxon>
    </lineage>
</organism>
<evidence type="ECO:0000256" key="1">
    <source>
        <dbReference type="PROSITE-ProRule" id="PRU00285"/>
    </source>
</evidence>
<sequence>MLTTWDAFPMLNRLLDDVMNDVTGTAFGTGAKVTIDPAIDVRATEDELIFVCDVPGVTQEDLEVAIEGSTLTIKGQRNYSGGEKDKVWLGRSYGAFAKSFTLPEFVDANAMTAALSNGVLTINVPKKPQAKPRKIQIGSGSSPRQLEEKKE</sequence>
<gene>
    <name evidence="5" type="ORF">LZC95_26980</name>
</gene>
<accession>A0ABZ2JUE3</accession>
<dbReference type="InterPro" id="IPR008978">
    <property type="entry name" value="HSP20-like_chaperone"/>
</dbReference>
<dbReference type="PROSITE" id="PS01031">
    <property type="entry name" value="SHSP"/>
    <property type="match status" value="1"/>
</dbReference>
<dbReference type="Gene3D" id="2.60.40.790">
    <property type="match status" value="1"/>
</dbReference>
<dbReference type="Pfam" id="PF00011">
    <property type="entry name" value="HSP20"/>
    <property type="match status" value="1"/>
</dbReference>
<evidence type="ECO:0000256" key="3">
    <source>
        <dbReference type="SAM" id="MobiDB-lite"/>
    </source>
</evidence>
<evidence type="ECO:0000313" key="6">
    <source>
        <dbReference type="Proteomes" id="UP001379533"/>
    </source>
</evidence>
<dbReference type="SUPFAM" id="SSF49764">
    <property type="entry name" value="HSP20-like chaperones"/>
    <property type="match status" value="1"/>
</dbReference>
<evidence type="ECO:0000259" key="4">
    <source>
        <dbReference type="PROSITE" id="PS01031"/>
    </source>
</evidence>
<protein>
    <submittedName>
        <fullName evidence="5">Hsp20/alpha crystallin family protein</fullName>
    </submittedName>
</protein>
<dbReference type="Proteomes" id="UP001379533">
    <property type="component" value="Chromosome"/>
</dbReference>
<dbReference type="EMBL" id="CP089982">
    <property type="protein sequence ID" value="WXA90092.1"/>
    <property type="molecule type" value="Genomic_DNA"/>
</dbReference>
<evidence type="ECO:0000313" key="5">
    <source>
        <dbReference type="EMBL" id="WXA90092.1"/>
    </source>
</evidence>
<evidence type="ECO:0000256" key="2">
    <source>
        <dbReference type="RuleBase" id="RU003616"/>
    </source>
</evidence>
<dbReference type="InterPro" id="IPR031107">
    <property type="entry name" value="Small_HSP"/>
</dbReference>
<dbReference type="RefSeq" id="WP_394840705.1">
    <property type="nucleotide sequence ID" value="NZ_CP089982.1"/>
</dbReference>
<reference evidence="5 6" key="1">
    <citation type="submission" date="2021-12" db="EMBL/GenBank/DDBJ databases">
        <title>Discovery of the Pendulisporaceae a myxobacterial family with distinct sporulation behavior and unique specialized metabolism.</title>
        <authorList>
            <person name="Garcia R."/>
            <person name="Popoff A."/>
            <person name="Bader C.D."/>
            <person name="Loehr J."/>
            <person name="Walesch S."/>
            <person name="Walt C."/>
            <person name="Boldt J."/>
            <person name="Bunk B."/>
            <person name="Haeckl F.J.F.P.J."/>
            <person name="Gunesch A.P."/>
            <person name="Birkelbach J."/>
            <person name="Nuebel U."/>
            <person name="Pietschmann T."/>
            <person name="Bach T."/>
            <person name="Mueller R."/>
        </authorList>
    </citation>
    <scope>NUCLEOTIDE SEQUENCE [LARGE SCALE GENOMIC DNA]</scope>
    <source>
        <strain evidence="5 6">MSr12523</strain>
    </source>
</reference>
<dbReference type="CDD" id="cd06464">
    <property type="entry name" value="ACD_sHsps-like"/>
    <property type="match status" value="1"/>
</dbReference>
<proteinExistence type="inferred from homology"/>
<dbReference type="InterPro" id="IPR002068">
    <property type="entry name" value="A-crystallin/Hsp20_dom"/>
</dbReference>
<comment type="similarity">
    <text evidence="1 2">Belongs to the small heat shock protein (HSP20) family.</text>
</comment>
<feature type="region of interest" description="Disordered" evidence="3">
    <location>
        <begin position="127"/>
        <end position="151"/>
    </location>
</feature>